<dbReference type="Pfam" id="PF13550">
    <property type="entry name" value="Phage-tail_3"/>
    <property type="match status" value="1"/>
</dbReference>
<proteinExistence type="predicted"/>
<dbReference type="EMBL" id="SCLC01000001">
    <property type="protein sequence ID" value="MBF4433189.1"/>
    <property type="molecule type" value="Genomic_DNA"/>
</dbReference>
<sequence>MNNVVISGSKAGESEQHTPVEAPNDLRSVATARILLALGEGEFEGGVNEKSIYLDGTPLMSQNGTTNFPGVKWDFRSGTVDQQYIPGFPAVESETSIGVELTSDAPWTRSFNDGQISAVIIRFRWPALQEQKDNGDVVGYSIDYRVEVSTDGGPYVIASQQGVTGKTTSDYERSVRINLPSGNGWVVKVTRLTPNMNNNRIADLMYIGAVTEVIDRKMRYPNTALLGIQFDASQFSNIPTISILAKMRKIRVPDNYDPVTRTYSGIWSGGFKIAYSNNPAWVTYDIIIENRFSVGDKVGPQFVDKYELYKIAQYCDQQVPDGKGGTEHRYECNIYIATAAEAWQVLRDIASIYRGMIYWMQSQMTVRADMPRDTDYIFTNANVIDGTFTYSGSDERVKYTRALVSYDNPDNNFESDVTTTYDNALQRRYGDNVVELSAFGCTRESEAQRRGKWAIYTNNNDRTVAFKTGMEGEIPMIGHIVAVADDLISGVRIGGRISNVSADGKTITLDKEVTAAKSGDRLLLNLPSGKAETRTVETVTGRDIKVSSVYSESPAKFLQWTLESDDITHQLFQIVSVKKADTDSIEYEFAGVSYNPSKFDFIDTGARIEDRPISQIPVGGMEAPEEVLISQSVHVEQTMAITTMTIGWSAVKNAVAYEVEWRKDYGEWVKMPRTGQLSVDIKGVYTGQYLARVRAVSSAGVASIAKPSMLTDIVGKVGEPPSLAIFRTSSKAFSIYLDWSFGPNSEDALYTEIEYATNAQGTNPAFLGSYAYPTSDHLMMGLAAGVEFWFRARIRDRTGNVGAWTNWTYGVSSVDAEELLSYLEGQIGAGELAPGLIEEITNDVAAGIGDDIVGDVENSILGFLTGDDENAPQDMLWYAGDDGTQDSFVGNVTITSAYNDQDYSKAKQIFLLAGRVDQNKALISRVDAISVSRDEALAQSLGLISVEVGENTAKITSEQTARATADEALAQDIQALAVTVGENTAAIATEQTVRADADNALAELVQTVSAQIGDIEAVVQQTSEAVIELDGSIKANWQVKTEVNADGRVVQAGVGLGASIGADGTTRSEFLVMADTIGFLNSIDGQIHTPFVFDTVNDTAFLNAAIIGDATISYAKIANDLQSTNYQAGLVGWRIDKNGNVELNDAVFRGTISAKQIVGDITSSISKSKSRVSVQTNSTSWIRSSVFDSVSIISSRDWNRGLNITLNLTLKEVISEPYAAGKARAVVVSSSGQTYYSNEIFVYARSNESEPIRVVSSDVSFYLPVPANTLRTFSIYVEAVKSTSSRVMTVNASIGSTSTDNIWTAFLLSNGGDLS</sequence>
<name>A0AAW4B857_VIBAN</name>
<evidence type="ECO:0000313" key="5">
    <source>
        <dbReference type="EMBL" id="MBF4433189.1"/>
    </source>
</evidence>
<evidence type="ECO:0000313" key="6">
    <source>
        <dbReference type="Proteomes" id="UP000786185"/>
    </source>
</evidence>
<organism evidence="5 6">
    <name type="scientific">Vibrio anguillarum</name>
    <name type="common">Listonella anguillarum</name>
    <dbReference type="NCBI Taxonomy" id="55601"/>
    <lineage>
        <taxon>Bacteria</taxon>
        <taxon>Pseudomonadati</taxon>
        <taxon>Pseudomonadota</taxon>
        <taxon>Gammaproteobacteria</taxon>
        <taxon>Vibrionales</taxon>
        <taxon>Vibrionaceae</taxon>
        <taxon>Vibrio</taxon>
    </lineage>
</organism>
<dbReference type="InterPro" id="IPR036116">
    <property type="entry name" value="FN3_sf"/>
</dbReference>
<evidence type="ECO:0000256" key="1">
    <source>
        <dbReference type="SAM" id="MobiDB-lite"/>
    </source>
</evidence>
<comment type="caution">
    <text evidence="5">The sequence shown here is derived from an EMBL/GenBank/DDBJ whole genome shotgun (WGS) entry which is preliminary data.</text>
</comment>
<dbReference type="PANTHER" id="PTHR36251:SF2">
    <property type="entry name" value="GIFSY-2 PROPHAGE HOST SPECIFICITY PROTEIN J, PHAGE LAMBDA"/>
    <property type="match status" value="1"/>
</dbReference>
<dbReference type="PANTHER" id="PTHR36251">
    <property type="entry name" value="FELS-1 PROPHAGE HOST SPECIFICITY PROTEIN-RELATED"/>
    <property type="match status" value="1"/>
</dbReference>
<dbReference type="InterPro" id="IPR013783">
    <property type="entry name" value="Ig-like_fold"/>
</dbReference>
<dbReference type="Pfam" id="PF09327">
    <property type="entry name" value="Phage_Tail_Tip"/>
    <property type="match status" value="1"/>
</dbReference>
<feature type="domain" description="Tip attachment protein J" evidence="3">
    <location>
        <begin position="340"/>
        <end position="500"/>
    </location>
</feature>
<evidence type="ECO:0000259" key="2">
    <source>
        <dbReference type="Pfam" id="PF09327"/>
    </source>
</evidence>
<protein>
    <submittedName>
        <fullName evidence="5">DUF1983 domain-containing protein</fullName>
    </submittedName>
</protein>
<accession>A0AAW4B857</accession>
<gene>
    <name evidence="5" type="ORF">ERJ77_01500</name>
</gene>
<dbReference type="InterPro" id="IPR053171">
    <property type="entry name" value="Viral_Tip_Attach_Protein"/>
</dbReference>
<dbReference type="InterPro" id="IPR015406">
    <property type="entry name" value="GpJ_CSF"/>
</dbReference>
<evidence type="ECO:0000259" key="4">
    <source>
        <dbReference type="Pfam" id="PF24801"/>
    </source>
</evidence>
<feature type="domain" description="Tip attachment protein J HDII-ins2" evidence="4">
    <location>
        <begin position="91"/>
        <end position="216"/>
    </location>
</feature>
<dbReference type="InterPro" id="IPR055385">
    <property type="entry name" value="GpJ_HDII-ins2"/>
</dbReference>
<dbReference type="InterPro" id="IPR032876">
    <property type="entry name" value="J_dom"/>
</dbReference>
<evidence type="ECO:0000259" key="3">
    <source>
        <dbReference type="Pfam" id="PF13550"/>
    </source>
</evidence>
<dbReference type="Gene3D" id="2.60.40.10">
    <property type="entry name" value="Immunoglobulins"/>
    <property type="match status" value="1"/>
</dbReference>
<dbReference type="SUPFAM" id="SSF49265">
    <property type="entry name" value="Fibronectin type III"/>
    <property type="match status" value="1"/>
</dbReference>
<dbReference type="Proteomes" id="UP000786185">
    <property type="component" value="Unassembled WGS sequence"/>
</dbReference>
<dbReference type="Pfam" id="PF24801">
    <property type="entry name" value="FNIII-A_GpJ"/>
    <property type="match status" value="1"/>
</dbReference>
<reference evidence="5" key="1">
    <citation type="journal article" date="2021" name="PeerJ">
        <title>Analysis of 44 Vibrio anguillarum genomes reveals high genetic diversity.</title>
        <authorList>
            <person name="Hansen M.J."/>
            <person name="Dalsgaard I."/>
        </authorList>
    </citation>
    <scope>NUCLEOTIDE SEQUENCE</scope>
    <source>
        <strain evidence="5">850617-1/1</strain>
    </source>
</reference>
<feature type="domain" description="Tip attachment protein J central straight fiber" evidence="2">
    <location>
        <begin position="1019"/>
        <end position="1156"/>
    </location>
</feature>
<feature type="region of interest" description="Disordered" evidence="1">
    <location>
        <begin position="1"/>
        <end position="23"/>
    </location>
</feature>